<reference evidence="2" key="1">
    <citation type="submission" date="2020-02" db="EMBL/GenBank/DDBJ databases">
        <authorList>
            <person name="Meier V. D."/>
        </authorList>
    </citation>
    <scope>NUCLEOTIDE SEQUENCE</scope>
    <source>
        <strain evidence="2">AVDCRST_MAG29</strain>
    </source>
</reference>
<sequence length="38" mass="4072">ACRPPKWRVLDPSERAGAASPRVRSLDGDRPGGRTVAL</sequence>
<feature type="region of interest" description="Disordered" evidence="1">
    <location>
        <begin position="1"/>
        <end position="38"/>
    </location>
</feature>
<protein>
    <submittedName>
        <fullName evidence="2">Uncharacterized protein</fullName>
    </submittedName>
</protein>
<feature type="non-terminal residue" evidence="2">
    <location>
        <position position="1"/>
    </location>
</feature>
<dbReference type="AlphaFoldDB" id="A0A6J4LKX4"/>
<feature type="non-terminal residue" evidence="2">
    <location>
        <position position="38"/>
    </location>
</feature>
<gene>
    <name evidence="2" type="ORF">AVDCRST_MAG29-1254</name>
</gene>
<evidence type="ECO:0000256" key="1">
    <source>
        <dbReference type="SAM" id="MobiDB-lite"/>
    </source>
</evidence>
<accession>A0A6J4LKX4</accession>
<name>A0A6J4LKX4_9ACTN</name>
<dbReference type="EMBL" id="CADCUG010000068">
    <property type="protein sequence ID" value="CAA9334730.1"/>
    <property type="molecule type" value="Genomic_DNA"/>
</dbReference>
<evidence type="ECO:0000313" key="2">
    <source>
        <dbReference type="EMBL" id="CAA9334730.1"/>
    </source>
</evidence>
<proteinExistence type="predicted"/>
<organism evidence="2">
    <name type="scientific">uncultured Nocardioidaceae bacterium</name>
    <dbReference type="NCBI Taxonomy" id="253824"/>
    <lineage>
        <taxon>Bacteria</taxon>
        <taxon>Bacillati</taxon>
        <taxon>Actinomycetota</taxon>
        <taxon>Actinomycetes</taxon>
        <taxon>Propionibacteriales</taxon>
        <taxon>Nocardioidaceae</taxon>
        <taxon>environmental samples</taxon>
    </lineage>
</organism>